<dbReference type="Proteomes" id="UP000815325">
    <property type="component" value="Unassembled WGS sequence"/>
</dbReference>
<evidence type="ECO:0000259" key="9">
    <source>
        <dbReference type="SMART" id="SM00683"/>
    </source>
</evidence>
<keyword evidence="4" id="KW-0963">Cytoplasm</keyword>
<feature type="compositionally biased region" description="Pro residues" evidence="8">
    <location>
        <begin position="330"/>
        <end position="339"/>
    </location>
</feature>
<reference evidence="10" key="1">
    <citation type="submission" date="2017-08" db="EMBL/GenBank/DDBJ databases">
        <authorList>
            <person name="Polle J.E."/>
            <person name="Barry K."/>
            <person name="Cushman J."/>
            <person name="Schmutz J."/>
            <person name="Tran D."/>
            <person name="Hathwaick L.T."/>
            <person name="Yim W.C."/>
            <person name="Jenkins J."/>
            <person name="Mckie-Krisberg Z.M."/>
            <person name="Prochnik S."/>
            <person name="Lindquist E."/>
            <person name="Dockter R.B."/>
            <person name="Adam C."/>
            <person name="Molina H."/>
            <person name="Bunkerborg J."/>
            <person name="Jin E."/>
            <person name="Buchheim M."/>
            <person name="Magnuson J."/>
        </authorList>
    </citation>
    <scope>NUCLEOTIDE SEQUENCE</scope>
    <source>
        <strain evidence="10">CCAP 19/18</strain>
    </source>
</reference>
<keyword evidence="5" id="KW-0969">Cilium</keyword>
<comment type="subcellular location">
    <subcellularLocation>
        <location evidence="1">Cell projection</location>
        <location evidence="1">Cilium</location>
    </subcellularLocation>
    <subcellularLocation>
        <location evidence="2">Cytoplasm</location>
        <location evidence="2">Cytoskeleton</location>
    </subcellularLocation>
</comment>
<evidence type="ECO:0000313" key="10">
    <source>
        <dbReference type="EMBL" id="KAF5828385.1"/>
    </source>
</evidence>
<dbReference type="Pfam" id="PF07289">
    <property type="entry name" value="BBL5"/>
    <property type="match status" value="1"/>
</dbReference>
<gene>
    <name evidence="10" type="ORF">DUNSADRAFT_17687</name>
</gene>
<dbReference type="PANTHER" id="PTHR21351:SF0">
    <property type="entry name" value="BARDET-BIEDL SYNDROME 5 PROTEIN"/>
    <property type="match status" value="1"/>
</dbReference>
<dbReference type="InterPro" id="IPR014003">
    <property type="entry name" value="BBS5_PH"/>
</dbReference>
<name>A0ABQ7G1A4_DUNSA</name>
<evidence type="ECO:0000313" key="11">
    <source>
        <dbReference type="Proteomes" id="UP000815325"/>
    </source>
</evidence>
<comment type="caution">
    <text evidence="10">The sequence shown here is derived from an EMBL/GenBank/DDBJ whole genome shotgun (WGS) entry which is preliminary data.</text>
</comment>
<sequence length="437" mass="48406">MRLMGVLDKIMGMNLFPFKELWQDREVRFGCTKGELSLKEGETILESIDDVEDTKGHNGVIGKLLITNLRLMWWSKKSIGSGMSIGYGCFTRLIAKLSSSKSKGDTESLHISAKHHERDFYFVFTSLSNTALQVYSGVAHVLSVYDKTRLYRDVNLGGAFLVDGGLDRLGFEQTHSRVDGVWNLCGGEGNVGTFFVSNVRVVWCSCLRPCFNISIPFCQVANVNTKFGVSLVLESSKSSGAYEWNFKVEPEETLNFLYAQILSLWKAFNQEPFYGIDTQVQAEACTDALAAEPSGFSFTSQREDVRAMDAESRGEVVESYFAKSSFTSPPQSPTRPSPHSPARLSPHSPTWPSPHSPTRPSPNSFSHTRRSPSPSVRPSSTSFTRPSPTLQTRPSANLFARRSAGSSTSKGTDRELVYWCNLVALGLGPEEHIAEHL</sequence>
<dbReference type="SMART" id="SM00683">
    <property type="entry name" value="DM16"/>
    <property type="match status" value="2"/>
</dbReference>
<dbReference type="EMBL" id="MU070311">
    <property type="protein sequence ID" value="KAF5828385.1"/>
    <property type="molecule type" value="Genomic_DNA"/>
</dbReference>
<organism evidence="10 11">
    <name type="scientific">Dunaliella salina</name>
    <name type="common">Green alga</name>
    <name type="synonym">Protococcus salinus</name>
    <dbReference type="NCBI Taxonomy" id="3046"/>
    <lineage>
        <taxon>Eukaryota</taxon>
        <taxon>Viridiplantae</taxon>
        <taxon>Chlorophyta</taxon>
        <taxon>core chlorophytes</taxon>
        <taxon>Chlorophyceae</taxon>
        <taxon>CS clade</taxon>
        <taxon>Chlamydomonadales</taxon>
        <taxon>Dunaliellaceae</taxon>
        <taxon>Dunaliella</taxon>
    </lineage>
</organism>
<accession>A0ABQ7G1A4</accession>
<evidence type="ECO:0000256" key="5">
    <source>
        <dbReference type="ARBA" id="ARBA00023069"/>
    </source>
</evidence>
<evidence type="ECO:0000256" key="1">
    <source>
        <dbReference type="ARBA" id="ARBA00004138"/>
    </source>
</evidence>
<evidence type="ECO:0000256" key="3">
    <source>
        <dbReference type="ARBA" id="ARBA00005822"/>
    </source>
</evidence>
<dbReference type="InterPro" id="IPR006606">
    <property type="entry name" value="BBL5"/>
</dbReference>
<feature type="region of interest" description="Disordered" evidence="8">
    <location>
        <begin position="323"/>
        <end position="411"/>
    </location>
</feature>
<evidence type="ECO:0000256" key="6">
    <source>
        <dbReference type="ARBA" id="ARBA00023212"/>
    </source>
</evidence>
<feature type="compositionally biased region" description="Pro residues" evidence="8">
    <location>
        <begin position="349"/>
        <end position="360"/>
    </location>
</feature>
<evidence type="ECO:0000256" key="7">
    <source>
        <dbReference type="ARBA" id="ARBA00023273"/>
    </source>
</evidence>
<feature type="compositionally biased region" description="Low complexity" evidence="8">
    <location>
        <begin position="361"/>
        <end position="389"/>
    </location>
</feature>
<keyword evidence="7" id="KW-0966">Cell projection</keyword>
<feature type="domain" description="BBSome complex member BBS5 PH" evidence="9">
    <location>
        <begin position="42"/>
        <end position="96"/>
    </location>
</feature>
<keyword evidence="6" id="KW-0206">Cytoskeleton</keyword>
<evidence type="ECO:0000256" key="8">
    <source>
        <dbReference type="SAM" id="MobiDB-lite"/>
    </source>
</evidence>
<comment type="similarity">
    <text evidence="3">Belongs to the BBS5 family.</text>
</comment>
<evidence type="ECO:0000256" key="2">
    <source>
        <dbReference type="ARBA" id="ARBA00004245"/>
    </source>
</evidence>
<feature type="domain" description="BBSome complex member BBS5 PH" evidence="9">
    <location>
        <begin position="172"/>
        <end position="226"/>
    </location>
</feature>
<dbReference type="PANTHER" id="PTHR21351">
    <property type="entry name" value="BARDET-BIEDL SYNDROME PROTEIN 5"/>
    <property type="match status" value="1"/>
</dbReference>
<proteinExistence type="inferred from homology"/>
<keyword evidence="11" id="KW-1185">Reference proteome</keyword>
<protein>
    <recommendedName>
        <fullName evidence="9">BBSome complex member BBS5 PH domain-containing protein</fullName>
    </recommendedName>
</protein>
<evidence type="ECO:0000256" key="4">
    <source>
        <dbReference type="ARBA" id="ARBA00022490"/>
    </source>
</evidence>